<accession>A0A5E4QMT2</accession>
<proteinExistence type="predicted"/>
<evidence type="ECO:0000256" key="1">
    <source>
        <dbReference type="SAM" id="MobiDB-lite"/>
    </source>
</evidence>
<feature type="region of interest" description="Disordered" evidence="1">
    <location>
        <begin position="1"/>
        <end position="22"/>
    </location>
</feature>
<name>A0A5E4QMT2_9NEOP</name>
<dbReference type="Proteomes" id="UP000324832">
    <property type="component" value="Unassembled WGS sequence"/>
</dbReference>
<dbReference type="AlphaFoldDB" id="A0A5E4QMT2"/>
<gene>
    <name evidence="2" type="ORF">LSINAPIS_LOCUS9901</name>
</gene>
<keyword evidence="3" id="KW-1185">Reference proteome</keyword>
<dbReference type="EMBL" id="FZQP02003878">
    <property type="protein sequence ID" value="VVC98921.1"/>
    <property type="molecule type" value="Genomic_DNA"/>
</dbReference>
<evidence type="ECO:0000313" key="3">
    <source>
        <dbReference type="Proteomes" id="UP000324832"/>
    </source>
</evidence>
<sequence>MPEGGIRSGAKSHESDGQNSFKKHLEENTKKWKTKYVLGQGIGFTVYCKVERRRNSDSVYIKSAKRLLPDINKQYNWDLDSTWLSPLPRTKPFPEDTRHSGKRAMHVQRRARWHVTRARLTVELERRWTRPLADSRVLTARAELSIAVAPASPRGARTPGRPARCRAIDPRLRVPLPTAHHLHTRPFGSLPFYHASFSDPGLKLTPCTRRCSNHFNS</sequence>
<organism evidence="2 3">
    <name type="scientific">Leptidea sinapis</name>
    <dbReference type="NCBI Taxonomy" id="189913"/>
    <lineage>
        <taxon>Eukaryota</taxon>
        <taxon>Metazoa</taxon>
        <taxon>Ecdysozoa</taxon>
        <taxon>Arthropoda</taxon>
        <taxon>Hexapoda</taxon>
        <taxon>Insecta</taxon>
        <taxon>Pterygota</taxon>
        <taxon>Neoptera</taxon>
        <taxon>Endopterygota</taxon>
        <taxon>Lepidoptera</taxon>
        <taxon>Glossata</taxon>
        <taxon>Ditrysia</taxon>
        <taxon>Papilionoidea</taxon>
        <taxon>Pieridae</taxon>
        <taxon>Dismorphiinae</taxon>
        <taxon>Leptidea</taxon>
    </lineage>
</organism>
<protein>
    <submittedName>
        <fullName evidence="2">Uncharacterized protein</fullName>
    </submittedName>
</protein>
<reference evidence="2 3" key="1">
    <citation type="submission" date="2017-07" db="EMBL/GenBank/DDBJ databases">
        <authorList>
            <person name="Talla V."/>
            <person name="Backstrom N."/>
        </authorList>
    </citation>
    <scope>NUCLEOTIDE SEQUENCE [LARGE SCALE GENOMIC DNA]</scope>
</reference>
<evidence type="ECO:0000313" key="2">
    <source>
        <dbReference type="EMBL" id="VVC98921.1"/>
    </source>
</evidence>